<accession>A0A841IUU6</accession>
<dbReference type="Gene3D" id="1.10.357.140">
    <property type="entry name" value="UbiA prenyltransferase"/>
    <property type="match status" value="1"/>
</dbReference>
<evidence type="ECO:0000256" key="1">
    <source>
        <dbReference type="ARBA" id="ARBA00004141"/>
    </source>
</evidence>
<evidence type="ECO:0000256" key="3">
    <source>
        <dbReference type="ARBA" id="ARBA00022475"/>
    </source>
</evidence>
<dbReference type="CDD" id="cd13962">
    <property type="entry name" value="PT_UbiA_UBIAD1"/>
    <property type="match status" value="1"/>
</dbReference>
<keyword evidence="3 8" id="KW-1003">Cell membrane</keyword>
<dbReference type="GO" id="GO:0005886">
    <property type="term" value="C:plasma membrane"/>
    <property type="evidence" value="ECO:0007669"/>
    <property type="project" value="UniProtKB-SubCell"/>
</dbReference>
<dbReference type="InterPro" id="IPR044878">
    <property type="entry name" value="UbiA_sf"/>
</dbReference>
<keyword evidence="5 8" id="KW-0812">Transmembrane</keyword>
<sequence length="310" mass="32760">MGWFVAARVVRRLSTVEDRLVATVSEWVAGMRPRTLPNSIVPVAVGTAVAVALDGFVWWKALLALVVSLALQMGVNFANDYSDGVKGTDTPERTGPTRLTATGLATPQQVLGAALVSFVFAALVGLALAATTSWWLLLVGAAAIAAGWYYTGGRSPYGYRGLGEVSVFVFFGVVAVVGTVFVQMGTAPWQAWVASVPVGLLSCSVLVINNLRDIPTDRETGKITLAVRLGETGTRRLYTGMLAGAYAVALAMTPWSWWVPLVLLSAPLAVRPVRRVLGGQVGRDLVLGLGETGKLQMVFGILFSVALLLG</sequence>
<dbReference type="InterPro" id="IPR026046">
    <property type="entry name" value="UBIAD1"/>
</dbReference>
<evidence type="ECO:0000256" key="8">
    <source>
        <dbReference type="HAMAP-Rule" id="MF_01937"/>
    </source>
</evidence>
<dbReference type="PANTHER" id="PTHR13929">
    <property type="entry name" value="1,4-DIHYDROXY-2-NAPHTHOATE OCTAPRENYLTRANSFERASE"/>
    <property type="match status" value="1"/>
</dbReference>
<keyword evidence="4 8" id="KW-0808">Transferase</keyword>
<feature type="transmembrane region" description="Helical" evidence="8">
    <location>
        <begin position="162"/>
        <end position="183"/>
    </location>
</feature>
<proteinExistence type="inferred from homology"/>
<evidence type="ECO:0000256" key="2">
    <source>
        <dbReference type="ARBA" id="ARBA00022428"/>
    </source>
</evidence>
<feature type="transmembrane region" description="Helical" evidence="8">
    <location>
        <begin position="189"/>
        <end position="208"/>
    </location>
</feature>
<dbReference type="GO" id="GO:0009234">
    <property type="term" value="P:menaquinone biosynthetic process"/>
    <property type="evidence" value="ECO:0007669"/>
    <property type="project" value="UniProtKB-UniRule"/>
</dbReference>
<evidence type="ECO:0000256" key="4">
    <source>
        <dbReference type="ARBA" id="ARBA00022679"/>
    </source>
</evidence>
<feature type="transmembrane region" description="Helical" evidence="8">
    <location>
        <begin position="110"/>
        <end position="128"/>
    </location>
</feature>
<comment type="function">
    <text evidence="8">Conversion of 1,4-dihydroxy-2-naphthoate (DHNA) to demethylmenaquinone (DMK).</text>
</comment>
<dbReference type="PIRSF" id="PIRSF005355">
    <property type="entry name" value="UBIAD1"/>
    <property type="match status" value="1"/>
</dbReference>
<evidence type="ECO:0000256" key="7">
    <source>
        <dbReference type="ARBA" id="ARBA00023136"/>
    </source>
</evidence>
<dbReference type="NCBIfam" id="TIGR00751">
    <property type="entry name" value="menA"/>
    <property type="match status" value="1"/>
</dbReference>
<evidence type="ECO:0000256" key="5">
    <source>
        <dbReference type="ARBA" id="ARBA00022692"/>
    </source>
</evidence>
<dbReference type="PANTHER" id="PTHR13929:SF0">
    <property type="entry name" value="UBIA PRENYLTRANSFERASE DOMAIN-CONTAINING PROTEIN 1"/>
    <property type="match status" value="1"/>
</dbReference>
<comment type="subcellular location">
    <subcellularLocation>
        <location evidence="8">Cell membrane</location>
        <topology evidence="8">Multi-pass membrane protein</topology>
    </subcellularLocation>
    <subcellularLocation>
        <location evidence="1">Membrane</location>
        <topology evidence="1">Multi-pass membrane protein</topology>
    </subcellularLocation>
</comment>
<gene>
    <name evidence="8" type="primary">menA</name>
    <name evidence="10" type="ORF">FHS13_003927</name>
</gene>
<evidence type="ECO:0000256" key="6">
    <source>
        <dbReference type="ARBA" id="ARBA00022989"/>
    </source>
</evidence>
<feature type="transmembrane region" description="Helical" evidence="8">
    <location>
        <begin position="237"/>
        <end position="258"/>
    </location>
</feature>
<dbReference type="NCBIfam" id="NF004751">
    <property type="entry name" value="PRK06080.1-3"/>
    <property type="match status" value="1"/>
</dbReference>
<dbReference type="UniPathway" id="UPA00079">
    <property type="reaction ID" value="UER00168"/>
</dbReference>
<keyword evidence="2 8" id="KW-0474">Menaquinone biosynthesis</keyword>
<name>A0A841IUU6_9ACTN</name>
<comment type="caution">
    <text evidence="10">The sequence shown here is derived from an EMBL/GenBank/DDBJ whole genome shotgun (WGS) entry which is preliminary data.</text>
</comment>
<comment type="catalytic activity">
    <reaction evidence="8">
        <text>an all-trans-polyprenyl diphosphate + 1,4-dihydroxy-2-naphthoate + H(+) = a 2-demethylmenaquinol + CO2 + diphosphate</text>
        <dbReference type="Rhea" id="RHEA:26478"/>
        <dbReference type="Rhea" id="RHEA-COMP:9563"/>
        <dbReference type="Rhea" id="RHEA-COMP:9564"/>
        <dbReference type="ChEBI" id="CHEBI:11173"/>
        <dbReference type="ChEBI" id="CHEBI:15378"/>
        <dbReference type="ChEBI" id="CHEBI:16526"/>
        <dbReference type="ChEBI" id="CHEBI:33019"/>
        <dbReference type="ChEBI" id="CHEBI:55437"/>
        <dbReference type="ChEBI" id="CHEBI:58914"/>
        <dbReference type="EC" id="2.5.1.74"/>
    </reaction>
</comment>
<dbReference type="HAMAP" id="MF_01937">
    <property type="entry name" value="MenA_1"/>
    <property type="match status" value="1"/>
</dbReference>
<dbReference type="EMBL" id="JACHJO010000013">
    <property type="protein sequence ID" value="MBB6121942.1"/>
    <property type="molecule type" value="Genomic_DNA"/>
</dbReference>
<protein>
    <recommendedName>
        <fullName evidence="8 9">1,4-dihydroxy-2-naphthoate octaprenyltransferase</fullName>
        <shortName evidence="8">DHNA-octaprenyltransferase</shortName>
        <ecNumber evidence="8 9">2.5.1.74</ecNumber>
    </recommendedName>
</protein>
<keyword evidence="6 8" id="KW-1133">Transmembrane helix</keyword>
<reference evidence="10 11" key="1">
    <citation type="submission" date="2020-08" db="EMBL/GenBank/DDBJ databases">
        <title>Genomic Encyclopedia of Type Strains, Phase III (KMG-III): the genomes of soil and plant-associated and newly described type strains.</title>
        <authorList>
            <person name="Whitman W."/>
        </authorList>
    </citation>
    <scope>NUCLEOTIDE SEQUENCE [LARGE SCALE GENOMIC DNA]</scope>
    <source>
        <strain evidence="10 11">CECT 8712</strain>
    </source>
</reference>
<dbReference type="EC" id="2.5.1.74" evidence="8 9"/>
<evidence type="ECO:0000313" key="11">
    <source>
        <dbReference type="Proteomes" id="UP000536604"/>
    </source>
</evidence>
<feature type="transmembrane region" description="Helical" evidence="8">
    <location>
        <begin position="293"/>
        <end position="309"/>
    </location>
</feature>
<keyword evidence="7 8" id="KW-0472">Membrane</keyword>
<dbReference type="Pfam" id="PF01040">
    <property type="entry name" value="UbiA"/>
    <property type="match status" value="1"/>
</dbReference>
<evidence type="ECO:0000256" key="9">
    <source>
        <dbReference type="NCBIfam" id="TIGR00751"/>
    </source>
</evidence>
<feature type="transmembrane region" description="Helical" evidence="8">
    <location>
        <begin position="134"/>
        <end position="150"/>
    </location>
</feature>
<dbReference type="InterPro" id="IPR004657">
    <property type="entry name" value="MenA"/>
</dbReference>
<dbReference type="AlphaFoldDB" id="A0A841IUU6"/>
<dbReference type="GO" id="GO:0046428">
    <property type="term" value="F:1,4-dihydroxy-2-naphthoate polyprenyltransferase activity"/>
    <property type="evidence" value="ECO:0007669"/>
    <property type="project" value="UniProtKB-UniRule"/>
</dbReference>
<dbReference type="GO" id="GO:0042371">
    <property type="term" value="P:vitamin K biosynthetic process"/>
    <property type="evidence" value="ECO:0007669"/>
    <property type="project" value="TreeGrafter"/>
</dbReference>
<keyword evidence="11" id="KW-1185">Reference proteome</keyword>
<evidence type="ECO:0000313" key="10">
    <source>
        <dbReference type="EMBL" id="MBB6121942.1"/>
    </source>
</evidence>
<comment type="pathway">
    <text evidence="8">Quinol/quinone metabolism; menaquinone biosynthesis; menaquinol from 1,4-dihydroxy-2-naphthoate: step 1/2.</text>
</comment>
<dbReference type="Proteomes" id="UP000536604">
    <property type="component" value="Unassembled WGS sequence"/>
</dbReference>
<dbReference type="InterPro" id="IPR000537">
    <property type="entry name" value="UbiA_prenyltransferase"/>
</dbReference>
<comment type="similarity">
    <text evidence="8">Belongs to the MenA family. Type 1 subfamily.</text>
</comment>
<organism evidence="10 11">
    <name type="scientific">Nocardiopsis algeriensis</name>
    <dbReference type="NCBI Taxonomy" id="1478215"/>
    <lineage>
        <taxon>Bacteria</taxon>
        <taxon>Bacillati</taxon>
        <taxon>Actinomycetota</taxon>
        <taxon>Actinomycetes</taxon>
        <taxon>Streptosporangiales</taxon>
        <taxon>Nocardiopsidaceae</taxon>
        <taxon>Nocardiopsis</taxon>
    </lineage>
</organism>